<keyword evidence="6" id="KW-0804">Transcription</keyword>
<keyword evidence="4" id="KW-0862">Zinc</keyword>
<keyword evidence="11" id="KW-1185">Reference proteome</keyword>
<keyword evidence="3 8" id="KW-0863">Zinc-finger</keyword>
<evidence type="ECO:0000256" key="3">
    <source>
        <dbReference type="ARBA" id="ARBA00022771"/>
    </source>
</evidence>
<evidence type="ECO:0000256" key="6">
    <source>
        <dbReference type="ARBA" id="ARBA00023163"/>
    </source>
</evidence>
<dbReference type="InterPro" id="IPR051061">
    <property type="entry name" value="Zinc_finger_trans_reg"/>
</dbReference>
<dbReference type="PANTHER" id="PTHR46179">
    <property type="entry name" value="ZINC FINGER PROTEIN"/>
    <property type="match status" value="1"/>
</dbReference>
<dbReference type="EMBL" id="JANPWZ010001926">
    <property type="protein sequence ID" value="KAJ3562280.1"/>
    <property type="molecule type" value="Genomic_DNA"/>
</dbReference>
<keyword evidence="7" id="KW-0539">Nucleus</keyword>
<evidence type="ECO:0000256" key="7">
    <source>
        <dbReference type="ARBA" id="ARBA00023242"/>
    </source>
</evidence>
<dbReference type="AlphaFoldDB" id="A0A9W8N8C0"/>
<evidence type="ECO:0000259" key="9">
    <source>
        <dbReference type="PROSITE" id="PS50157"/>
    </source>
</evidence>
<keyword evidence="2" id="KW-0479">Metal-binding</keyword>
<evidence type="ECO:0000256" key="4">
    <source>
        <dbReference type="ARBA" id="ARBA00022833"/>
    </source>
</evidence>
<keyword evidence="5" id="KW-0805">Transcription regulation</keyword>
<feature type="domain" description="C2H2-type" evidence="9">
    <location>
        <begin position="394"/>
        <end position="427"/>
    </location>
</feature>
<evidence type="ECO:0000256" key="5">
    <source>
        <dbReference type="ARBA" id="ARBA00023015"/>
    </source>
</evidence>
<sequence>MSEYIDYFDFDAFDALVAPNENTFDFNFDDIAPPIGQDEGSAYADNAPFAFDPPIDFGAGSGLDFDFNADFHYEPPQPLLPDVTGAAGQSLRCAPVGVLPPASATMLVNQDLLSHRSSEALFPPSPNFVSSGPISPRNQSLEFGCDFRWEPGHDVPARTCGVFDCTSSFNCWSTLRAHRISPHSPRHHLVWNDSAISCAECGEISKDESELVSHAKNKKHSPYACSCGVKFARINVLNRHVRSFLKESAKYQCTFCKRHRGKNAFRRRDHLVQHLRGYHKMDPEEINDVSPTSRVQSRWIPCCPHPNCAAYRDDDFKALPWEEQFEGMPFQKQSDYNRHMREVHEESSFSCSVDGCDRVGAKGYMREKDLMKHLADKHPEAPSYNYVPTTPTTYDCGRCGVEFSNLAALQYHEDYFCEGLRHKRDNK</sequence>
<comment type="caution">
    <text evidence="10">The sequence shown here is derived from an EMBL/GenBank/DDBJ whole genome shotgun (WGS) entry which is preliminary data.</text>
</comment>
<comment type="subcellular location">
    <subcellularLocation>
        <location evidence="1">Nucleus</location>
    </subcellularLocation>
</comment>
<dbReference type="PANTHER" id="PTHR46179:SF13">
    <property type="entry name" value="C2H2-TYPE DOMAIN-CONTAINING PROTEIN"/>
    <property type="match status" value="1"/>
</dbReference>
<evidence type="ECO:0000256" key="8">
    <source>
        <dbReference type="PROSITE-ProRule" id="PRU00042"/>
    </source>
</evidence>
<dbReference type="InterPro" id="IPR013087">
    <property type="entry name" value="Znf_C2H2_type"/>
</dbReference>
<dbReference type="PROSITE" id="PS50157">
    <property type="entry name" value="ZINC_FINGER_C2H2_2"/>
    <property type="match status" value="1"/>
</dbReference>
<evidence type="ECO:0000313" key="11">
    <source>
        <dbReference type="Proteomes" id="UP001148614"/>
    </source>
</evidence>
<gene>
    <name evidence="10" type="ORF">NPX13_g8621</name>
</gene>
<name>A0A9W8N8C0_9PEZI</name>
<dbReference type="GO" id="GO:0005634">
    <property type="term" value="C:nucleus"/>
    <property type="evidence" value="ECO:0007669"/>
    <property type="project" value="UniProtKB-SubCell"/>
</dbReference>
<dbReference type="GO" id="GO:0006357">
    <property type="term" value="P:regulation of transcription by RNA polymerase II"/>
    <property type="evidence" value="ECO:0007669"/>
    <property type="project" value="TreeGrafter"/>
</dbReference>
<evidence type="ECO:0000256" key="2">
    <source>
        <dbReference type="ARBA" id="ARBA00022723"/>
    </source>
</evidence>
<accession>A0A9W8N8C0</accession>
<dbReference type="VEuPathDB" id="FungiDB:F4678DRAFT_309057"/>
<dbReference type="GO" id="GO:0008270">
    <property type="term" value="F:zinc ion binding"/>
    <property type="evidence" value="ECO:0007669"/>
    <property type="project" value="UniProtKB-KW"/>
</dbReference>
<dbReference type="Gene3D" id="3.30.160.60">
    <property type="entry name" value="Classic Zinc Finger"/>
    <property type="match status" value="2"/>
</dbReference>
<dbReference type="PROSITE" id="PS00028">
    <property type="entry name" value="ZINC_FINGER_C2H2_1"/>
    <property type="match status" value="1"/>
</dbReference>
<evidence type="ECO:0000313" key="10">
    <source>
        <dbReference type="EMBL" id="KAJ3562280.1"/>
    </source>
</evidence>
<organism evidence="10 11">
    <name type="scientific">Xylaria arbuscula</name>
    <dbReference type="NCBI Taxonomy" id="114810"/>
    <lineage>
        <taxon>Eukaryota</taxon>
        <taxon>Fungi</taxon>
        <taxon>Dikarya</taxon>
        <taxon>Ascomycota</taxon>
        <taxon>Pezizomycotina</taxon>
        <taxon>Sordariomycetes</taxon>
        <taxon>Xylariomycetidae</taxon>
        <taxon>Xylariales</taxon>
        <taxon>Xylariaceae</taxon>
        <taxon>Xylaria</taxon>
    </lineage>
</organism>
<dbReference type="SMART" id="SM00355">
    <property type="entry name" value="ZnF_C2H2"/>
    <property type="match status" value="5"/>
</dbReference>
<reference evidence="10" key="1">
    <citation type="submission" date="2022-07" db="EMBL/GenBank/DDBJ databases">
        <title>Genome Sequence of Xylaria arbuscula.</title>
        <authorList>
            <person name="Buettner E."/>
        </authorList>
    </citation>
    <scope>NUCLEOTIDE SEQUENCE</scope>
    <source>
        <strain evidence="10">VT107</strain>
    </source>
</reference>
<protein>
    <recommendedName>
        <fullName evidence="9">C2H2-type domain-containing protein</fullName>
    </recommendedName>
</protein>
<proteinExistence type="predicted"/>
<evidence type="ECO:0000256" key="1">
    <source>
        <dbReference type="ARBA" id="ARBA00004123"/>
    </source>
</evidence>
<dbReference type="Proteomes" id="UP001148614">
    <property type="component" value="Unassembled WGS sequence"/>
</dbReference>